<feature type="compositionally biased region" description="Basic and acidic residues" evidence="1">
    <location>
        <begin position="52"/>
        <end position="61"/>
    </location>
</feature>
<keyword evidence="2" id="KW-0812">Transmembrane</keyword>
<feature type="compositionally biased region" description="Polar residues" evidence="1">
    <location>
        <begin position="140"/>
        <end position="151"/>
    </location>
</feature>
<feature type="region of interest" description="Disordered" evidence="1">
    <location>
        <begin position="105"/>
        <end position="205"/>
    </location>
</feature>
<proteinExistence type="predicted"/>
<evidence type="ECO:0000313" key="4">
    <source>
        <dbReference type="Proteomes" id="UP000565441"/>
    </source>
</evidence>
<feature type="transmembrane region" description="Helical" evidence="2">
    <location>
        <begin position="78"/>
        <end position="99"/>
    </location>
</feature>
<gene>
    <name evidence="3" type="ORF">D9615_007193</name>
</gene>
<protein>
    <submittedName>
        <fullName evidence="3">Uncharacterized protein</fullName>
    </submittedName>
</protein>
<comment type="caution">
    <text evidence="3">The sequence shown here is derived from an EMBL/GenBank/DDBJ whole genome shotgun (WGS) entry which is preliminary data.</text>
</comment>
<accession>A0A8H5H8F0</accession>
<sequence>MPSTTGHYDQDLLAAAPAATKAQLQEGYTTDLLNPDHGKATPPASASQADPELGHVQKESTSHVPTTRTLPFWRTKKGMIIIAAVASAIIVGAVIGGAVGGTAHRRKKDTSEAGQGQSQGSVSTESIVVGGTGTEPPPTATISQSTASDPNAPTAISLPFPAIMTSATPGPGQGQGQGTNANQNPGAEDSISGLEKSNVLAGLSS</sequence>
<feature type="compositionally biased region" description="Polar residues" evidence="1">
    <location>
        <begin position="112"/>
        <end position="126"/>
    </location>
</feature>
<keyword evidence="4" id="KW-1185">Reference proteome</keyword>
<evidence type="ECO:0000256" key="1">
    <source>
        <dbReference type="SAM" id="MobiDB-lite"/>
    </source>
</evidence>
<feature type="region of interest" description="Disordered" evidence="1">
    <location>
        <begin position="30"/>
        <end position="67"/>
    </location>
</feature>
<feature type="compositionally biased region" description="Low complexity" evidence="1">
    <location>
        <begin position="178"/>
        <end position="187"/>
    </location>
</feature>
<name>A0A8H5H8F0_9AGAR</name>
<dbReference type="Proteomes" id="UP000565441">
    <property type="component" value="Unassembled WGS sequence"/>
</dbReference>
<evidence type="ECO:0000313" key="3">
    <source>
        <dbReference type="EMBL" id="KAF5378536.1"/>
    </source>
</evidence>
<reference evidence="3 4" key="1">
    <citation type="journal article" date="2020" name="ISME J.">
        <title>Uncovering the hidden diversity of litter-decomposition mechanisms in mushroom-forming fungi.</title>
        <authorList>
            <person name="Floudas D."/>
            <person name="Bentzer J."/>
            <person name="Ahren D."/>
            <person name="Johansson T."/>
            <person name="Persson P."/>
            <person name="Tunlid A."/>
        </authorList>
    </citation>
    <scope>NUCLEOTIDE SEQUENCE [LARGE SCALE GENOMIC DNA]</scope>
    <source>
        <strain evidence="3 4">CBS 661.87</strain>
    </source>
</reference>
<dbReference type="OrthoDB" id="3268868at2759"/>
<organism evidence="3 4">
    <name type="scientific">Tricholomella constricta</name>
    <dbReference type="NCBI Taxonomy" id="117010"/>
    <lineage>
        <taxon>Eukaryota</taxon>
        <taxon>Fungi</taxon>
        <taxon>Dikarya</taxon>
        <taxon>Basidiomycota</taxon>
        <taxon>Agaricomycotina</taxon>
        <taxon>Agaricomycetes</taxon>
        <taxon>Agaricomycetidae</taxon>
        <taxon>Agaricales</taxon>
        <taxon>Tricholomatineae</taxon>
        <taxon>Lyophyllaceae</taxon>
        <taxon>Tricholomella</taxon>
    </lineage>
</organism>
<dbReference type="AlphaFoldDB" id="A0A8H5H8F0"/>
<evidence type="ECO:0000256" key="2">
    <source>
        <dbReference type="SAM" id="Phobius"/>
    </source>
</evidence>
<dbReference type="EMBL" id="JAACJP010000019">
    <property type="protein sequence ID" value="KAF5378536.1"/>
    <property type="molecule type" value="Genomic_DNA"/>
</dbReference>
<keyword evidence="2" id="KW-0472">Membrane</keyword>
<keyword evidence="2" id="KW-1133">Transmembrane helix</keyword>